<comment type="caution">
    <text evidence="2">The sequence shown here is derived from an EMBL/GenBank/DDBJ whole genome shotgun (WGS) entry which is preliminary data.</text>
</comment>
<gene>
    <name evidence="2" type="ORF">A2304_05230</name>
</gene>
<feature type="compositionally biased region" description="Basic and acidic residues" evidence="1">
    <location>
        <begin position="24"/>
        <end position="35"/>
    </location>
</feature>
<dbReference type="AlphaFoldDB" id="A0A1F7WAS9"/>
<evidence type="ECO:0000313" key="3">
    <source>
        <dbReference type="Proteomes" id="UP000176501"/>
    </source>
</evidence>
<accession>A0A1F7WAS9</accession>
<feature type="region of interest" description="Disordered" evidence="1">
    <location>
        <begin position="15"/>
        <end position="44"/>
    </location>
</feature>
<sequence>MSQFGTFASLLSAAGITPTTTDEPAPRRDARERAPSRQSTGITPVMTLDDRRLVVPAYGFDDERKAAAYLEAVGTTLDDGRRVRTVIRSGGRVYVERDVLMSEHEMDLYPLGDRRGTLDRRYHQPWLTLRRAETPKPDGAYHVLLLPEGRRETSWFGDRKRAAPWVKRARTGPWEMAVAWERGDGESLRPVCEWDGLRVYAARSVRGVLIARRFSISAAGVPEHAVTQTWLVTLDVFDHKAGTDDVVRPHFEVHTFMDDADPDPTKHRGRLHESAWPCFDRAAQIFRAQCGIGLPAATERHLRFFREQNEKSCGHEGDAFRARLKELDWLAGTDLVQEPWQMALAVWAYSGQFGREEHFPTSGEQTEGMIEQYAAARPARAALVRRWMGDYVSQTTDMWNYRGD</sequence>
<name>A0A1F7WAS9_9BACT</name>
<protein>
    <submittedName>
        <fullName evidence="2">Uncharacterized protein</fullName>
    </submittedName>
</protein>
<proteinExistence type="predicted"/>
<reference evidence="2 3" key="1">
    <citation type="journal article" date="2016" name="Nat. Commun.">
        <title>Thousands of microbial genomes shed light on interconnected biogeochemical processes in an aquifer system.</title>
        <authorList>
            <person name="Anantharaman K."/>
            <person name="Brown C.T."/>
            <person name="Hug L.A."/>
            <person name="Sharon I."/>
            <person name="Castelle C.J."/>
            <person name="Probst A.J."/>
            <person name="Thomas B.C."/>
            <person name="Singh A."/>
            <person name="Wilkins M.J."/>
            <person name="Karaoz U."/>
            <person name="Brodie E.L."/>
            <person name="Williams K.H."/>
            <person name="Hubbard S.S."/>
            <person name="Banfield J.F."/>
        </authorList>
    </citation>
    <scope>NUCLEOTIDE SEQUENCE [LARGE SCALE GENOMIC DNA]</scope>
</reference>
<evidence type="ECO:0000256" key="1">
    <source>
        <dbReference type="SAM" id="MobiDB-lite"/>
    </source>
</evidence>
<dbReference type="Proteomes" id="UP000176501">
    <property type="component" value="Unassembled WGS sequence"/>
</dbReference>
<evidence type="ECO:0000313" key="2">
    <source>
        <dbReference type="EMBL" id="OGL99317.1"/>
    </source>
</evidence>
<organism evidence="2 3">
    <name type="scientific">Candidatus Uhrbacteria bacterium RIFOXYB2_FULL_57_15</name>
    <dbReference type="NCBI Taxonomy" id="1802422"/>
    <lineage>
        <taxon>Bacteria</taxon>
        <taxon>Candidatus Uhriibacteriota</taxon>
    </lineage>
</organism>
<dbReference type="EMBL" id="MGFE01000007">
    <property type="protein sequence ID" value="OGL99317.1"/>
    <property type="molecule type" value="Genomic_DNA"/>
</dbReference>